<feature type="compositionally biased region" description="Basic and acidic residues" evidence="1">
    <location>
        <begin position="117"/>
        <end position="126"/>
    </location>
</feature>
<feature type="region of interest" description="Disordered" evidence="1">
    <location>
        <begin position="77"/>
        <end position="162"/>
    </location>
</feature>
<evidence type="ECO:0000313" key="3">
    <source>
        <dbReference type="Proteomes" id="UP001066276"/>
    </source>
</evidence>
<evidence type="ECO:0000256" key="1">
    <source>
        <dbReference type="SAM" id="MobiDB-lite"/>
    </source>
</evidence>
<dbReference type="AlphaFoldDB" id="A0AAV7NGS2"/>
<sequence>MEGKEINIYPDYTNQVQKQRAAFVTAKKVFRQNDIKYALQYPAKRRRDYEKQTHFLGTPLEAWEQIEMRGLCQVNGHGQEGVKTWSTSKKKSSGEGLRQGPTATPSQEKYKTVQKKAVKDLRETTEIQKGVTDGGNQRRTLVEPGQSIRGRGQSRRWSCRLM</sequence>
<dbReference type="EMBL" id="JANPWB010000012">
    <property type="protein sequence ID" value="KAJ1115242.1"/>
    <property type="molecule type" value="Genomic_DNA"/>
</dbReference>
<comment type="caution">
    <text evidence="2">The sequence shown here is derived from an EMBL/GenBank/DDBJ whole genome shotgun (WGS) entry which is preliminary data.</text>
</comment>
<reference evidence="2" key="1">
    <citation type="journal article" date="2022" name="bioRxiv">
        <title>Sequencing and chromosome-scale assembly of the giantPleurodeles waltlgenome.</title>
        <authorList>
            <person name="Brown T."/>
            <person name="Elewa A."/>
            <person name="Iarovenko S."/>
            <person name="Subramanian E."/>
            <person name="Araus A.J."/>
            <person name="Petzold A."/>
            <person name="Susuki M."/>
            <person name="Suzuki K.-i.T."/>
            <person name="Hayashi T."/>
            <person name="Toyoda A."/>
            <person name="Oliveira C."/>
            <person name="Osipova E."/>
            <person name="Leigh N.D."/>
            <person name="Simon A."/>
            <person name="Yun M.H."/>
        </authorList>
    </citation>
    <scope>NUCLEOTIDE SEQUENCE</scope>
    <source>
        <strain evidence="2">20211129_DDA</strain>
        <tissue evidence="2">Liver</tissue>
    </source>
</reference>
<dbReference type="Gene3D" id="3.30.250.20">
    <property type="entry name" value="L1 transposable element, C-terminal domain"/>
    <property type="match status" value="1"/>
</dbReference>
<evidence type="ECO:0000313" key="2">
    <source>
        <dbReference type="EMBL" id="KAJ1115242.1"/>
    </source>
</evidence>
<dbReference type="Proteomes" id="UP001066276">
    <property type="component" value="Chromosome 8"/>
</dbReference>
<keyword evidence="3" id="KW-1185">Reference proteome</keyword>
<accession>A0AAV7NGS2</accession>
<protein>
    <submittedName>
        <fullName evidence="2">Uncharacterized protein</fullName>
    </submittedName>
</protein>
<dbReference type="InterPro" id="IPR042566">
    <property type="entry name" value="L1_C"/>
</dbReference>
<organism evidence="2 3">
    <name type="scientific">Pleurodeles waltl</name>
    <name type="common">Iberian ribbed newt</name>
    <dbReference type="NCBI Taxonomy" id="8319"/>
    <lineage>
        <taxon>Eukaryota</taxon>
        <taxon>Metazoa</taxon>
        <taxon>Chordata</taxon>
        <taxon>Craniata</taxon>
        <taxon>Vertebrata</taxon>
        <taxon>Euteleostomi</taxon>
        <taxon>Amphibia</taxon>
        <taxon>Batrachia</taxon>
        <taxon>Caudata</taxon>
        <taxon>Salamandroidea</taxon>
        <taxon>Salamandridae</taxon>
        <taxon>Pleurodelinae</taxon>
        <taxon>Pleurodeles</taxon>
    </lineage>
</organism>
<name>A0AAV7NGS2_PLEWA</name>
<gene>
    <name evidence="2" type="ORF">NDU88_003468</name>
</gene>
<feature type="compositionally biased region" description="Basic residues" evidence="1">
    <location>
        <begin position="152"/>
        <end position="162"/>
    </location>
</feature>
<proteinExistence type="predicted"/>